<name>F0EIL1_ENTCA</name>
<gene>
    <name evidence="1" type="ORF">HMPREF9087_1299</name>
</gene>
<evidence type="ECO:0000313" key="1">
    <source>
        <dbReference type="EMBL" id="EGC69911.1"/>
    </source>
</evidence>
<dbReference type="EMBL" id="AEWT01000010">
    <property type="protein sequence ID" value="EGC69911.1"/>
    <property type="molecule type" value="Genomic_DNA"/>
</dbReference>
<proteinExistence type="predicted"/>
<accession>F0EIL1</accession>
<protein>
    <submittedName>
        <fullName evidence="1">Uncharacterized protein</fullName>
    </submittedName>
</protein>
<organism evidence="1 2">
    <name type="scientific">Enterococcus casseliflavus ATCC 12755</name>
    <dbReference type="NCBI Taxonomy" id="888066"/>
    <lineage>
        <taxon>Bacteria</taxon>
        <taxon>Bacillati</taxon>
        <taxon>Bacillota</taxon>
        <taxon>Bacilli</taxon>
        <taxon>Lactobacillales</taxon>
        <taxon>Enterococcaceae</taxon>
        <taxon>Enterococcus</taxon>
    </lineage>
</organism>
<sequence length="60" mass="6620">MSKARFQANWYEIKSSSTLVSQLTLSSLPLTCFDAIGEQLAKTPDFVTKLTVLPSTQPDN</sequence>
<reference evidence="1 2" key="1">
    <citation type="submission" date="2011-01" db="EMBL/GenBank/DDBJ databases">
        <authorList>
            <person name="Muzny D."/>
            <person name="Qin X."/>
            <person name="Deng J."/>
            <person name="Jiang H."/>
            <person name="Liu Y."/>
            <person name="Qu J."/>
            <person name="Song X.-Z."/>
            <person name="Zhang L."/>
            <person name="Thornton R."/>
            <person name="Coyle M."/>
            <person name="Francisco L."/>
            <person name="Jackson L."/>
            <person name="Javaid M."/>
            <person name="Korchina V."/>
            <person name="Kovar C."/>
            <person name="Mata R."/>
            <person name="Mathew T."/>
            <person name="Ngo R."/>
            <person name="Nguyen L."/>
            <person name="Nguyen N."/>
            <person name="Okwuonu G."/>
            <person name="Ongeri F."/>
            <person name="Pham C."/>
            <person name="Simmons D."/>
            <person name="Wilczek-Boney K."/>
            <person name="Hale W."/>
            <person name="Jakkamsetti A."/>
            <person name="Pham P."/>
            <person name="Ruth R."/>
            <person name="San Lucas F."/>
            <person name="Warren J."/>
            <person name="Zhang J."/>
            <person name="Zhao Z."/>
            <person name="Zhou C."/>
            <person name="Zhu D."/>
            <person name="Lee S."/>
            <person name="Bess C."/>
            <person name="Blankenburg K."/>
            <person name="Forbes L."/>
            <person name="Fu Q."/>
            <person name="Gubbala S."/>
            <person name="Hirani K."/>
            <person name="Jayaseelan J.C."/>
            <person name="Lara F."/>
            <person name="Munidasa M."/>
            <person name="Palculict T."/>
            <person name="Patil S."/>
            <person name="Pu L.-L."/>
            <person name="Saada N."/>
            <person name="Tang L."/>
            <person name="Weissenberger G."/>
            <person name="Zhu Y."/>
            <person name="Hemphill L."/>
            <person name="Shang Y."/>
            <person name="Youmans B."/>
            <person name="Ayvaz T."/>
            <person name="Ross M."/>
            <person name="Santibanez J."/>
            <person name="Aqrawi P."/>
            <person name="Gross S."/>
            <person name="Joshi V."/>
            <person name="Fowler G."/>
            <person name="Nazareth L."/>
            <person name="Reid J."/>
            <person name="Worley K."/>
            <person name="Petrosino J."/>
            <person name="Highlander S."/>
            <person name="Gibbs R."/>
        </authorList>
    </citation>
    <scope>NUCLEOTIDE SEQUENCE [LARGE SCALE GENOMIC DNA]</scope>
    <source>
        <strain evidence="1 2">ATCC 12755</strain>
    </source>
</reference>
<evidence type="ECO:0000313" key="2">
    <source>
        <dbReference type="Proteomes" id="UP000004835"/>
    </source>
</evidence>
<dbReference type="AlphaFoldDB" id="F0EIL1"/>
<dbReference type="Proteomes" id="UP000004835">
    <property type="component" value="Unassembled WGS sequence"/>
</dbReference>
<comment type="caution">
    <text evidence="1">The sequence shown here is derived from an EMBL/GenBank/DDBJ whole genome shotgun (WGS) entry which is preliminary data.</text>
</comment>
<dbReference type="HOGENOM" id="CLU_2934123_0_0_9"/>
<dbReference type="RefSeq" id="WP_005234044.1">
    <property type="nucleotide sequence ID" value="NZ_GL872323.1"/>
</dbReference>